<feature type="transmembrane region" description="Helical" evidence="1">
    <location>
        <begin position="137"/>
        <end position="156"/>
    </location>
</feature>
<name>A0A381ZLH3_9ZZZZ</name>
<organism evidence="3">
    <name type="scientific">marine metagenome</name>
    <dbReference type="NCBI Taxonomy" id="408172"/>
    <lineage>
        <taxon>unclassified sequences</taxon>
        <taxon>metagenomes</taxon>
        <taxon>ecological metagenomes</taxon>
    </lineage>
</organism>
<evidence type="ECO:0000259" key="2">
    <source>
        <dbReference type="Pfam" id="PF20349"/>
    </source>
</evidence>
<dbReference type="EMBL" id="UINC01021635">
    <property type="protein sequence ID" value="SVA89603.1"/>
    <property type="molecule type" value="Genomic_DNA"/>
</dbReference>
<keyword evidence="1" id="KW-0472">Membrane</keyword>
<gene>
    <name evidence="3" type="ORF">METZ01_LOCUS142457</name>
</gene>
<proteinExistence type="predicted"/>
<evidence type="ECO:0000256" key="1">
    <source>
        <dbReference type="SAM" id="Phobius"/>
    </source>
</evidence>
<evidence type="ECO:0000313" key="3">
    <source>
        <dbReference type="EMBL" id="SVA89603.1"/>
    </source>
</evidence>
<feature type="domain" description="DUF6644" evidence="2">
    <location>
        <begin position="28"/>
        <end position="157"/>
    </location>
</feature>
<protein>
    <recommendedName>
        <fullName evidence="2">DUF6644 domain-containing protein</fullName>
    </recommendedName>
</protein>
<dbReference type="Pfam" id="PF20349">
    <property type="entry name" value="DUF6644"/>
    <property type="match status" value="1"/>
</dbReference>
<dbReference type="AlphaFoldDB" id="A0A381ZLH3"/>
<sequence length="158" mass="18012">MTLLPLFEWIGSTDIGLTIRDSMWLFPIIQCVHLLALAMLGGSLIVVDLRLLGLGLKRHPVTYLSRQAYPWLIGSLLVMLVTGLLLASSDTLKIYFSPPFWWKMRFLAVAIFFTFTVRRTALRLEDIQLEPFKGKAIALVSLMLWFGVGFSGRWIAFY</sequence>
<keyword evidence="1" id="KW-1133">Transmembrane helix</keyword>
<feature type="transmembrane region" description="Helical" evidence="1">
    <location>
        <begin position="68"/>
        <end position="88"/>
    </location>
</feature>
<keyword evidence="1" id="KW-0812">Transmembrane</keyword>
<reference evidence="3" key="1">
    <citation type="submission" date="2018-05" db="EMBL/GenBank/DDBJ databases">
        <authorList>
            <person name="Lanie J.A."/>
            <person name="Ng W.-L."/>
            <person name="Kazmierczak K.M."/>
            <person name="Andrzejewski T.M."/>
            <person name="Davidsen T.M."/>
            <person name="Wayne K.J."/>
            <person name="Tettelin H."/>
            <person name="Glass J.I."/>
            <person name="Rusch D."/>
            <person name="Podicherti R."/>
            <person name="Tsui H.-C.T."/>
            <person name="Winkler M.E."/>
        </authorList>
    </citation>
    <scope>NUCLEOTIDE SEQUENCE</scope>
</reference>
<feature type="transmembrane region" description="Helical" evidence="1">
    <location>
        <begin position="100"/>
        <end position="117"/>
    </location>
</feature>
<accession>A0A381ZLH3</accession>
<dbReference type="InterPro" id="IPR046586">
    <property type="entry name" value="DUF6644"/>
</dbReference>
<feature type="transmembrane region" description="Helical" evidence="1">
    <location>
        <begin position="24"/>
        <end position="47"/>
    </location>
</feature>